<evidence type="ECO:0000259" key="6">
    <source>
        <dbReference type="Pfam" id="PF02775"/>
    </source>
</evidence>
<feature type="domain" description="Thiamine pyrophosphate enzyme central" evidence="5">
    <location>
        <begin position="234"/>
        <end position="362"/>
    </location>
</feature>
<comment type="similarity">
    <text evidence="2 4">Belongs to the TPP enzyme family.</text>
</comment>
<dbReference type="Gene3D" id="3.40.50.1220">
    <property type="entry name" value="TPP-binding domain"/>
    <property type="match status" value="1"/>
</dbReference>
<dbReference type="Pfam" id="PF02775">
    <property type="entry name" value="TPP_enzyme_C"/>
    <property type="match status" value="1"/>
</dbReference>
<dbReference type="EMBL" id="CP001359">
    <property type="protein sequence ID" value="ACL64426.1"/>
    <property type="molecule type" value="Genomic_DNA"/>
</dbReference>
<evidence type="ECO:0000313" key="8">
    <source>
        <dbReference type="EMBL" id="ACL64426.1"/>
    </source>
</evidence>
<protein>
    <submittedName>
        <fullName evidence="8">Thiamine pyrophosphate protein TPP binding domain protein</fullName>
    </submittedName>
</protein>
<keyword evidence="3 4" id="KW-0786">Thiamine pyrophosphate</keyword>
<dbReference type="RefSeq" id="WP_012632418.1">
    <property type="nucleotide sequence ID" value="NC_011891.1"/>
</dbReference>
<gene>
    <name evidence="8" type="ordered locus">A2cp1_1076</name>
</gene>
<accession>B8JF69</accession>
<evidence type="ECO:0000259" key="7">
    <source>
        <dbReference type="Pfam" id="PF02776"/>
    </source>
</evidence>
<dbReference type="InterPro" id="IPR011766">
    <property type="entry name" value="TPP_enzyme_TPP-bd"/>
</dbReference>
<evidence type="ECO:0000256" key="1">
    <source>
        <dbReference type="ARBA" id="ARBA00001964"/>
    </source>
</evidence>
<dbReference type="GO" id="GO:0009099">
    <property type="term" value="P:L-valine biosynthetic process"/>
    <property type="evidence" value="ECO:0007669"/>
    <property type="project" value="TreeGrafter"/>
</dbReference>
<dbReference type="Pfam" id="PF00205">
    <property type="entry name" value="TPP_enzyme_M"/>
    <property type="match status" value="1"/>
</dbReference>
<evidence type="ECO:0000313" key="9">
    <source>
        <dbReference type="Proteomes" id="UP000007089"/>
    </source>
</evidence>
<dbReference type="GO" id="GO:0009097">
    <property type="term" value="P:isoleucine biosynthetic process"/>
    <property type="evidence" value="ECO:0007669"/>
    <property type="project" value="TreeGrafter"/>
</dbReference>
<dbReference type="InterPro" id="IPR029035">
    <property type="entry name" value="DHS-like_NAD/FAD-binding_dom"/>
</dbReference>
<dbReference type="KEGG" id="acp:A2cp1_1076"/>
<dbReference type="Proteomes" id="UP000007089">
    <property type="component" value="Chromosome"/>
</dbReference>
<dbReference type="Pfam" id="PF02776">
    <property type="entry name" value="TPP_enzyme_N"/>
    <property type="match status" value="1"/>
</dbReference>
<dbReference type="GO" id="GO:0000287">
    <property type="term" value="F:magnesium ion binding"/>
    <property type="evidence" value="ECO:0007669"/>
    <property type="project" value="InterPro"/>
</dbReference>
<name>B8JF69_ANAD2</name>
<keyword evidence="9" id="KW-1185">Reference proteome</keyword>
<dbReference type="InterPro" id="IPR012000">
    <property type="entry name" value="Thiamin_PyroP_enz_cen_dom"/>
</dbReference>
<comment type="cofactor">
    <cofactor evidence="1">
        <name>thiamine diphosphate</name>
        <dbReference type="ChEBI" id="CHEBI:58937"/>
    </cofactor>
</comment>
<dbReference type="InterPro" id="IPR012001">
    <property type="entry name" value="Thiamin_PyroP_enz_TPP-bd_dom"/>
</dbReference>
<organism evidence="8 9">
    <name type="scientific">Anaeromyxobacter dehalogenans (strain ATCC BAA-258 / DSM 21875 / 2CP-1)</name>
    <dbReference type="NCBI Taxonomy" id="455488"/>
    <lineage>
        <taxon>Bacteria</taxon>
        <taxon>Pseudomonadati</taxon>
        <taxon>Myxococcota</taxon>
        <taxon>Myxococcia</taxon>
        <taxon>Myxococcales</taxon>
        <taxon>Cystobacterineae</taxon>
        <taxon>Anaeromyxobacteraceae</taxon>
        <taxon>Anaeromyxobacter</taxon>
    </lineage>
</organism>
<feature type="domain" description="Thiamine pyrophosphate enzyme N-terminal TPP-binding" evidence="7">
    <location>
        <begin position="6"/>
        <end position="121"/>
    </location>
</feature>
<dbReference type="SUPFAM" id="SSF52518">
    <property type="entry name" value="Thiamin diphosphate-binding fold (THDP-binding)"/>
    <property type="match status" value="2"/>
</dbReference>
<evidence type="ECO:0000259" key="5">
    <source>
        <dbReference type="Pfam" id="PF00205"/>
    </source>
</evidence>
<dbReference type="FunFam" id="3.40.50.970:FF:000007">
    <property type="entry name" value="Acetolactate synthase"/>
    <property type="match status" value="1"/>
</dbReference>
<dbReference type="InterPro" id="IPR045229">
    <property type="entry name" value="TPP_enz"/>
</dbReference>
<dbReference type="GO" id="GO:0050660">
    <property type="term" value="F:flavin adenine dinucleotide binding"/>
    <property type="evidence" value="ECO:0007669"/>
    <property type="project" value="TreeGrafter"/>
</dbReference>
<dbReference type="CDD" id="cd07035">
    <property type="entry name" value="TPP_PYR_POX_like"/>
    <property type="match status" value="1"/>
</dbReference>
<dbReference type="PANTHER" id="PTHR18968">
    <property type="entry name" value="THIAMINE PYROPHOSPHATE ENZYMES"/>
    <property type="match status" value="1"/>
</dbReference>
<dbReference type="GO" id="GO:0003984">
    <property type="term" value="F:acetolactate synthase activity"/>
    <property type="evidence" value="ECO:0007669"/>
    <property type="project" value="TreeGrafter"/>
</dbReference>
<dbReference type="GO" id="GO:0030976">
    <property type="term" value="F:thiamine pyrophosphate binding"/>
    <property type="evidence" value="ECO:0007669"/>
    <property type="project" value="InterPro"/>
</dbReference>
<evidence type="ECO:0000256" key="4">
    <source>
        <dbReference type="RuleBase" id="RU362132"/>
    </source>
</evidence>
<dbReference type="GO" id="GO:0005948">
    <property type="term" value="C:acetolactate synthase complex"/>
    <property type="evidence" value="ECO:0007669"/>
    <property type="project" value="TreeGrafter"/>
</dbReference>
<dbReference type="HOGENOM" id="CLU_013748_3_3_7"/>
<proteinExistence type="inferred from homology"/>
<dbReference type="CDD" id="cd02004">
    <property type="entry name" value="TPP_BZL_OCoD_HPCL"/>
    <property type="match status" value="1"/>
</dbReference>
<sequence>MAEATNGGAVIAAALQRAGVGHLFTLCGGHISPILVECKRRGLRVVDARDEANAVFAADAMARLTGRPGVAAVTAGPGVTNAVTALENARLAQSPVVLLGGATATLLRGRGALQDIDQLALMRPIAKWATRVTTVGGLRPTLERALALARGGVPGPVFVEVPVDLLYDEALVRDLYRRESGADRVSGVAGTALRLYLEAHLARQFRAPALPSLEDLPARIAERIDLRRGTSGRVERIAERLSRAERPVLILGSQALAGCEDPERLAAAVRALGVPVYLGGMARGLLGRRDALQFRHARGRALKEADVVVVAGFPFDFRLGYGRGFGRGAFIAAANLSAAELRKNRSPDVAVEMHPGELLVALAAKAGKPQARDAWFGALREREAARDREIAAGAEATGELVNPLRFLLRLEEKMAEDAALVVDGGDFVATAAYTLRPRAPLAWLDPGVFGTLGVGGGFATAAALARPGREVWLLYGDGSCAYSLAEFDTFARHGLAPIAVIGNDGSWQQIAREQVDMLGDDVGTVLSRCDYHRVAEGYGGVGLLLTEDAGIDETLDRAREAARAGRPVCINVHLRRSEFRKGSISM</sequence>
<dbReference type="PANTHER" id="PTHR18968:SF166">
    <property type="entry name" value="2-HYDROXYACYL-COA LYASE 2"/>
    <property type="match status" value="1"/>
</dbReference>
<dbReference type="SUPFAM" id="SSF52467">
    <property type="entry name" value="DHS-like NAD/FAD-binding domain"/>
    <property type="match status" value="1"/>
</dbReference>
<dbReference type="AlphaFoldDB" id="B8JF69"/>
<evidence type="ECO:0000256" key="2">
    <source>
        <dbReference type="ARBA" id="ARBA00007812"/>
    </source>
</evidence>
<reference evidence="8" key="1">
    <citation type="submission" date="2009-01" db="EMBL/GenBank/DDBJ databases">
        <title>Complete sequence of Anaeromyxobacter dehalogenans 2CP-1.</title>
        <authorList>
            <consortium name="US DOE Joint Genome Institute"/>
            <person name="Lucas S."/>
            <person name="Copeland A."/>
            <person name="Lapidus A."/>
            <person name="Glavina del Rio T."/>
            <person name="Dalin E."/>
            <person name="Tice H."/>
            <person name="Bruce D."/>
            <person name="Goodwin L."/>
            <person name="Pitluck S."/>
            <person name="Saunders E."/>
            <person name="Brettin T."/>
            <person name="Detter J.C."/>
            <person name="Han C."/>
            <person name="Larimer F."/>
            <person name="Land M."/>
            <person name="Hauser L."/>
            <person name="Kyrpides N."/>
            <person name="Ovchinnikova G."/>
            <person name="Beliaev A.S."/>
            <person name="Richardson P."/>
        </authorList>
    </citation>
    <scope>NUCLEOTIDE SEQUENCE</scope>
    <source>
        <strain evidence="8">2CP-1</strain>
    </source>
</reference>
<feature type="domain" description="Thiamine pyrophosphate enzyme TPP-binding" evidence="6">
    <location>
        <begin position="423"/>
        <end position="572"/>
    </location>
</feature>
<evidence type="ECO:0000256" key="3">
    <source>
        <dbReference type="ARBA" id="ARBA00023052"/>
    </source>
</evidence>
<dbReference type="Gene3D" id="3.40.50.970">
    <property type="match status" value="2"/>
</dbReference>
<dbReference type="InterPro" id="IPR029061">
    <property type="entry name" value="THDP-binding"/>
</dbReference>